<organism evidence="2 3">
    <name type="scientific">Ferrimonas lipolytica</name>
    <dbReference type="NCBI Taxonomy" id="2724191"/>
    <lineage>
        <taxon>Bacteria</taxon>
        <taxon>Pseudomonadati</taxon>
        <taxon>Pseudomonadota</taxon>
        <taxon>Gammaproteobacteria</taxon>
        <taxon>Alteromonadales</taxon>
        <taxon>Ferrimonadaceae</taxon>
        <taxon>Ferrimonas</taxon>
    </lineage>
</organism>
<proteinExistence type="predicted"/>
<dbReference type="AlphaFoldDB" id="A0A6H1ULR0"/>
<keyword evidence="3" id="KW-1185">Reference proteome</keyword>
<reference evidence="2 3" key="1">
    <citation type="submission" date="2020-04" db="EMBL/GenBank/DDBJ databases">
        <title>Ferrimonas sp. S7 isolated from sea water.</title>
        <authorList>
            <person name="Bae S.S."/>
            <person name="Baek K."/>
        </authorList>
    </citation>
    <scope>NUCLEOTIDE SEQUENCE [LARGE SCALE GENOMIC DNA]</scope>
    <source>
        <strain evidence="2 3">S7</strain>
    </source>
</reference>
<name>A0A6H1ULR0_9GAMM</name>
<feature type="chain" id="PRO_5026192294" description="Lipoprotein" evidence="1">
    <location>
        <begin position="20"/>
        <end position="135"/>
    </location>
</feature>
<evidence type="ECO:0000313" key="2">
    <source>
        <dbReference type="EMBL" id="QIZ78732.1"/>
    </source>
</evidence>
<protein>
    <recommendedName>
        <fullName evidence="4">Lipoprotein</fullName>
    </recommendedName>
</protein>
<evidence type="ECO:0008006" key="4">
    <source>
        <dbReference type="Google" id="ProtNLM"/>
    </source>
</evidence>
<keyword evidence="1" id="KW-0732">Signal</keyword>
<evidence type="ECO:0000256" key="1">
    <source>
        <dbReference type="SAM" id="SignalP"/>
    </source>
</evidence>
<gene>
    <name evidence="2" type="ORF">HER31_18595</name>
</gene>
<sequence length="135" mass="14499">MQLVKRGSFASLLAVTVLAGCAGLASTGAPKTPSLAFDAADIALANGATIADRSHPATVMLHFAEQPFNRANLLHNAHTSITVTSQPEAFNRAEVEMTQSGFLDDSLLSRRYQATLSRNGQQWFIDAVSISRQLR</sequence>
<dbReference type="RefSeq" id="WP_168662977.1">
    <property type="nucleotide sequence ID" value="NZ_CP051180.1"/>
</dbReference>
<accession>A0A6H1ULR0</accession>
<dbReference type="EMBL" id="CP051180">
    <property type="protein sequence ID" value="QIZ78732.1"/>
    <property type="molecule type" value="Genomic_DNA"/>
</dbReference>
<dbReference type="KEGG" id="fes:HER31_18595"/>
<feature type="signal peptide" evidence="1">
    <location>
        <begin position="1"/>
        <end position="19"/>
    </location>
</feature>
<evidence type="ECO:0000313" key="3">
    <source>
        <dbReference type="Proteomes" id="UP000501602"/>
    </source>
</evidence>
<dbReference type="Proteomes" id="UP000501602">
    <property type="component" value="Chromosome"/>
</dbReference>
<dbReference type="PROSITE" id="PS51257">
    <property type="entry name" value="PROKAR_LIPOPROTEIN"/>
    <property type="match status" value="1"/>
</dbReference>